<dbReference type="OrthoDB" id="9812886at2"/>
<keyword evidence="3 7" id="KW-0812">Transmembrane</keyword>
<evidence type="ECO:0000256" key="1">
    <source>
        <dbReference type="ARBA" id="ARBA00004651"/>
    </source>
</evidence>
<comment type="subcellular location">
    <subcellularLocation>
        <location evidence="1">Cell membrane</location>
        <topology evidence="1">Multi-pass membrane protein</topology>
    </subcellularLocation>
</comment>
<dbReference type="PANTHER" id="PTHR30572:SF9">
    <property type="entry name" value="ABC TRANSPORTER PERMEASE PROTEIN"/>
    <property type="match status" value="1"/>
</dbReference>
<dbReference type="InterPro" id="IPR003838">
    <property type="entry name" value="ABC3_permease_C"/>
</dbReference>
<feature type="transmembrane region" description="Helical" evidence="7">
    <location>
        <begin position="390"/>
        <end position="416"/>
    </location>
</feature>
<dbReference type="EMBL" id="LGYO01000007">
    <property type="protein sequence ID" value="KNZ43145.1"/>
    <property type="molecule type" value="Genomic_DNA"/>
</dbReference>
<sequence>MYILKNSIRNVTRNAGRNILIGMIVLVIAISSCIALSIKQSASQLQTTGLSKIEITGSISVDRQALMSQAQDSGTDMRALMQESESLTLAEMQNYATSVNVKDFYYTLSSSMSKGTGLEPVSTDAVTTAATTQTQPTAPTESEESNKAISPSGMGTQGDFTLTGYSGENAMTSFISGTNQVTSGQLFSFDTADMTCLISEELATFNGLSLGSTIQLTNPNATTEVTTLTVGGIYKTTTATADSGAMRFSTAADPANQIYTGYNTLNAISGQSLSVATLGTDTSGNQTTTALRTQESGIYTFSDMTAYENFKTDVTAMGLPSSYTVTSTDVTNYENSLLPLENLNTFATIFLVLVLLIGGSILVVLNILSMRERKYEIGVLTAIGMKKKHVVFQFIAEGFIVTLIAILLGTGIGAAVSVPTANALLSQQVASIQTQEESQQSNFGRGGSSSGGRPGEQATVNYVQSISSATDITVVMQLIGIGILLTLLSSCGAMVFILRYDPLNILSNRS</sequence>
<dbReference type="InterPro" id="IPR050250">
    <property type="entry name" value="Macrolide_Exporter_MacB"/>
</dbReference>
<dbReference type="RefSeq" id="WP_050738889.1">
    <property type="nucleotide sequence ID" value="NZ_LGYO01000007.1"/>
</dbReference>
<comment type="caution">
    <text evidence="9">The sequence shown here is derived from an EMBL/GenBank/DDBJ whole genome shotgun (WGS) entry which is preliminary data.</text>
</comment>
<dbReference type="STRING" id="52689.AKG39_03090"/>
<accession>A0A0L6U5Q5</accession>
<feature type="domain" description="ABC3 transporter permease C-terminal" evidence="8">
    <location>
        <begin position="349"/>
        <end position="429"/>
    </location>
</feature>
<evidence type="ECO:0000256" key="7">
    <source>
        <dbReference type="SAM" id="Phobius"/>
    </source>
</evidence>
<reference evidence="10" key="1">
    <citation type="submission" date="2015-07" db="EMBL/GenBank/DDBJ databases">
        <title>Draft genome sequence of Acetobacterium bakii DSM 8293, a potential psychrophilic chemical producer through syngas fermentation.</title>
        <authorList>
            <person name="Song Y."/>
            <person name="Hwang S."/>
            <person name="Cho B.-K."/>
        </authorList>
    </citation>
    <scope>NUCLEOTIDE SEQUENCE [LARGE SCALE GENOMIC DNA]</scope>
    <source>
        <strain evidence="10">DSM 8239</strain>
    </source>
</reference>
<dbReference type="PATRIC" id="fig|52689.4.peg.3546"/>
<dbReference type="AlphaFoldDB" id="A0A0L6U5Q5"/>
<organism evidence="9 10">
    <name type="scientific">Acetobacterium bakii</name>
    <dbReference type="NCBI Taxonomy" id="52689"/>
    <lineage>
        <taxon>Bacteria</taxon>
        <taxon>Bacillati</taxon>
        <taxon>Bacillota</taxon>
        <taxon>Clostridia</taxon>
        <taxon>Eubacteriales</taxon>
        <taxon>Eubacteriaceae</taxon>
        <taxon>Acetobacterium</taxon>
    </lineage>
</organism>
<evidence type="ECO:0000313" key="10">
    <source>
        <dbReference type="Proteomes" id="UP000036873"/>
    </source>
</evidence>
<evidence type="ECO:0000313" key="9">
    <source>
        <dbReference type="EMBL" id="KNZ43145.1"/>
    </source>
</evidence>
<keyword evidence="2" id="KW-1003">Cell membrane</keyword>
<gene>
    <name evidence="9" type="ORF">AKG39_03090</name>
</gene>
<dbReference type="GO" id="GO:0022857">
    <property type="term" value="F:transmembrane transporter activity"/>
    <property type="evidence" value="ECO:0007669"/>
    <property type="project" value="TreeGrafter"/>
</dbReference>
<evidence type="ECO:0000259" key="8">
    <source>
        <dbReference type="Pfam" id="PF02687"/>
    </source>
</evidence>
<feature type="region of interest" description="Disordered" evidence="6">
    <location>
        <begin position="125"/>
        <end position="154"/>
    </location>
</feature>
<feature type="transmembrane region" description="Helical" evidence="7">
    <location>
        <begin position="474"/>
        <end position="500"/>
    </location>
</feature>
<protein>
    <recommendedName>
        <fullName evidence="8">ABC3 transporter permease C-terminal domain-containing protein</fullName>
    </recommendedName>
</protein>
<proteinExistence type="predicted"/>
<feature type="compositionally biased region" description="Gly residues" evidence="6">
    <location>
        <begin position="444"/>
        <end position="454"/>
    </location>
</feature>
<keyword evidence="10" id="KW-1185">Reference proteome</keyword>
<keyword evidence="5 7" id="KW-0472">Membrane</keyword>
<evidence type="ECO:0000256" key="2">
    <source>
        <dbReference type="ARBA" id="ARBA00022475"/>
    </source>
</evidence>
<feature type="region of interest" description="Disordered" evidence="6">
    <location>
        <begin position="435"/>
        <end position="454"/>
    </location>
</feature>
<dbReference type="Pfam" id="PF02687">
    <property type="entry name" value="FtsX"/>
    <property type="match status" value="1"/>
</dbReference>
<feature type="transmembrane region" description="Helical" evidence="7">
    <location>
        <begin position="346"/>
        <end position="369"/>
    </location>
</feature>
<feature type="transmembrane region" description="Helical" evidence="7">
    <location>
        <begin position="20"/>
        <end position="38"/>
    </location>
</feature>
<dbReference type="GO" id="GO:0005886">
    <property type="term" value="C:plasma membrane"/>
    <property type="evidence" value="ECO:0007669"/>
    <property type="project" value="UniProtKB-SubCell"/>
</dbReference>
<dbReference type="Proteomes" id="UP000036873">
    <property type="component" value="Unassembled WGS sequence"/>
</dbReference>
<evidence type="ECO:0000256" key="3">
    <source>
        <dbReference type="ARBA" id="ARBA00022692"/>
    </source>
</evidence>
<evidence type="ECO:0000256" key="5">
    <source>
        <dbReference type="ARBA" id="ARBA00023136"/>
    </source>
</evidence>
<name>A0A0L6U5Q5_9FIRM</name>
<keyword evidence="4 7" id="KW-1133">Transmembrane helix</keyword>
<dbReference type="PROSITE" id="PS51257">
    <property type="entry name" value="PROKAR_LIPOPROTEIN"/>
    <property type="match status" value="1"/>
</dbReference>
<evidence type="ECO:0000256" key="4">
    <source>
        <dbReference type="ARBA" id="ARBA00022989"/>
    </source>
</evidence>
<evidence type="ECO:0000256" key="6">
    <source>
        <dbReference type="SAM" id="MobiDB-lite"/>
    </source>
</evidence>
<feature type="compositionally biased region" description="Low complexity" evidence="6">
    <location>
        <begin position="127"/>
        <end position="140"/>
    </location>
</feature>
<dbReference type="PANTHER" id="PTHR30572">
    <property type="entry name" value="MEMBRANE COMPONENT OF TRANSPORTER-RELATED"/>
    <property type="match status" value="1"/>
</dbReference>